<dbReference type="Pfam" id="PF15364">
    <property type="entry name" value="PAXIP1_C"/>
    <property type="match status" value="1"/>
</dbReference>
<proteinExistence type="predicted"/>
<dbReference type="AlphaFoldDB" id="A0A834M704"/>
<dbReference type="GO" id="GO:0044666">
    <property type="term" value="C:MLL3/4 complex"/>
    <property type="evidence" value="ECO:0007669"/>
    <property type="project" value="TreeGrafter"/>
</dbReference>
<reference evidence="2" key="1">
    <citation type="submission" date="2020-08" db="EMBL/GenBank/DDBJ databases">
        <title>Genome sequencing and assembly of the red palm weevil Rhynchophorus ferrugineus.</title>
        <authorList>
            <person name="Dias G.B."/>
            <person name="Bergman C.M."/>
            <person name="Manee M."/>
        </authorList>
    </citation>
    <scope>NUCLEOTIDE SEQUENCE</scope>
    <source>
        <strain evidence="2">AA-2017</strain>
        <tissue evidence="2">Whole larva</tissue>
    </source>
</reference>
<dbReference type="InterPro" id="IPR028213">
    <property type="entry name" value="PA1"/>
</dbReference>
<dbReference type="PANTHER" id="PTHR28467:SF1">
    <property type="entry name" value="PAXIP1-ASSOCIATED GLUTAMATE-RICH PROTEIN 1"/>
    <property type="match status" value="1"/>
</dbReference>
<comment type="caution">
    <text evidence="2">The sequence shown here is derived from an EMBL/GenBank/DDBJ whole genome shotgun (WGS) entry which is preliminary data.</text>
</comment>
<dbReference type="OrthoDB" id="10067843at2759"/>
<dbReference type="PANTHER" id="PTHR28467">
    <property type="entry name" value="PAXIP1-ASSOCIATED GLUTAMATE-RICH PROTEIN 1"/>
    <property type="match status" value="1"/>
</dbReference>
<dbReference type="EMBL" id="JAACXV010014285">
    <property type="protein sequence ID" value="KAF7268965.1"/>
    <property type="molecule type" value="Genomic_DNA"/>
</dbReference>
<accession>A0A834M704</accession>
<organism evidence="2 3">
    <name type="scientific">Rhynchophorus ferrugineus</name>
    <name type="common">Red palm weevil</name>
    <name type="synonym">Curculio ferrugineus</name>
    <dbReference type="NCBI Taxonomy" id="354439"/>
    <lineage>
        <taxon>Eukaryota</taxon>
        <taxon>Metazoa</taxon>
        <taxon>Ecdysozoa</taxon>
        <taxon>Arthropoda</taxon>
        <taxon>Hexapoda</taxon>
        <taxon>Insecta</taxon>
        <taxon>Pterygota</taxon>
        <taxon>Neoptera</taxon>
        <taxon>Endopterygota</taxon>
        <taxon>Coleoptera</taxon>
        <taxon>Polyphaga</taxon>
        <taxon>Cucujiformia</taxon>
        <taxon>Curculionidae</taxon>
        <taxon>Dryophthorinae</taxon>
        <taxon>Rhynchophorus</taxon>
    </lineage>
</organism>
<evidence type="ECO:0000313" key="3">
    <source>
        <dbReference type="Proteomes" id="UP000625711"/>
    </source>
</evidence>
<sequence>MTGQEDDNWIIDCSDDEFKDCQDPWEPEPEEIDRIYSLLAKGELPELKWSCPGYRTPSPEIAEQPVEENETKKQEEQDDFDFMDEMTSPKLKIRNRGEETLKGSAKKKTTSLDGVINNMRRHHLLPPTSK</sequence>
<name>A0A834M704_RHYFE</name>
<gene>
    <name evidence="2" type="ORF">GWI33_017949</name>
</gene>
<feature type="region of interest" description="Disordered" evidence="1">
    <location>
        <begin position="50"/>
        <end position="130"/>
    </location>
</feature>
<evidence type="ECO:0000313" key="2">
    <source>
        <dbReference type="EMBL" id="KAF7268965.1"/>
    </source>
</evidence>
<evidence type="ECO:0008006" key="4">
    <source>
        <dbReference type="Google" id="ProtNLM"/>
    </source>
</evidence>
<dbReference type="Proteomes" id="UP000625711">
    <property type="component" value="Unassembled WGS sequence"/>
</dbReference>
<dbReference type="GO" id="GO:0033148">
    <property type="term" value="P:positive regulation of intracellular estrogen receptor signaling pathway"/>
    <property type="evidence" value="ECO:0007669"/>
    <property type="project" value="TreeGrafter"/>
</dbReference>
<dbReference type="GO" id="GO:1902808">
    <property type="term" value="P:positive regulation of cell cycle G1/S phase transition"/>
    <property type="evidence" value="ECO:0007669"/>
    <property type="project" value="TreeGrafter"/>
</dbReference>
<protein>
    <recommendedName>
        <fullName evidence="4">PAXIP1-associated glutamate-rich protein 1</fullName>
    </recommendedName>
</protein>
<evidence type="ECO:0000256" key="1">
    <source>
        <dbReference type="SAM" id="MobiDB-lite"/>
    </source>
</evidence>
<dbReference type="GO" id="GO:0030331">
    <property type="term" value="F:nuclear estrogen receptor binding"/>
    <property type="evidence" value="ECO:0007669"/>
    <property type="project" value="TreeGrafter"/>
</dbReference>
<keyword evidence="3" id="KW-1185">Reference proteome</keyword>